<sequence>MNRNILRTGAAVVAAMVLTTFTVAVPAQASPLPSYGSAVEAIAPPAPGGSRSATGASIAAGSPTISPSANVIYVPPGYPYSCGSGNLCTFVWDPNYLWTDGQGGAILGVWALFYLYNCHEYAVSNWNGNGYYVDNQTPSGPNGVRSYFRNVFHNQIGSYITPDNTLHGPYNWNPVYYVKNC</sequence>
<dbReference type="RefSeq" id="WP_203912646.1">
    <property type="nucleotide sequence ID" value="NZ_BONY01000057.1"/>
</dbReference>
<keyword evidence="3" id="KW-1185">Reference proteome</keyword>
<evidence type="ECO:0000256" key="1">
    <source>
        <dbReference type="SAM" id="SignalP"/>
    </source>
</evidence>
<keyword evidence="1" id="KW-0732">Signal</keyword>
<dbReference type="EMBL" id="BONY01000057">
    <property type="protein sequence ID" value="GIH08904.1"/>
    <property type="molecule type" value="Genomic_DNA"/>
</dbReference>
<feature type="signal peptide" evidence="1">
    <location>
        <begin position="1"/>
        <end position="29"/>
    </location>
</feature>
<proteinExistence type="predicted"/>
<comment type="caution">
    <text evidence="2">The sequence shown here is derived from an EMBL/GenBank/DDBJ whole genome shotgun (WGS) entry which is preliminary data.</text>
</comment>
<dbReference type="Proteomes" id="UP000612899">
    <property type="component" value="Unassembled WGS sequence"/>
</dbReference>
<evidence type="ECO:0000313" key="3">
    <source>
        <dbReference type="Proteomes" id="UP000612899"/>
    </source>
</evidence>
<reference evidence="2" key="1">
    <citation type="submission" date="2021-01" db="EMBL/GenBank/DDBJ databases">
        <title>Whole genome shotgun sequence of Rhizocola hellebori NBRC 109834.</title>
        <authorList>
            <person name="Komaki H."/>
            <person name="Tamura T."/>
        </authorList>
    </citation>
    <scope>NUCLEOTIDE SEQUENCE</scope>
    <source>
        <strain evidence="2">NBRC 109834</strain>
    </source>
</reference>
<evidence type="ECO:0000313" key="2">
    <source>
        <dbReference type="EMBL" id="GIH08904.1"/>
    </source>
</evidence>
<organism evidence="2 3">
    <name type="scientific">Rhizocola hellebori</name>
    <dbReference type="NCBI Taxonomy" id="1392758"/>
    <lineage>
        <taxon>Bacteria</taxon>
        <taxon>Bacillati</taxon>
        <taxon>Actinomycetota</taxon>
        <taxon>Actinomycetes</taxon>
        <taxon>Micromonosporales</taxon>
        <taxon>Micromonosporaceae</taxon>
        <taxon>Rhizocola</taxon>
    </lineage>
</organism>
<protein>
    <submittedName>
        <fullName evidence="2">Uncharacterized protein</fullName>
    </submittedName>
</protein>
<name>A0A8J3VJ00_9ACTN</name>
<feature type="chain" id="PRO_5035197368" evidence="1">
    <location>
        <begin position="30"/>
        <end position="181"/>
    </location>
</feature>
<gene>
    <name evidence="2" type="ORF">Rhe02_69710</name>
</gene>
<accession>A0A8J3VJ00</accession>
<dbReference type="AlphaFoldDB" id="A0A8J3VJ00"/>